<evidence type="ECO:0000313" key="5">
    <source>
        <dbReference type="EMBL" id="MCM0621025.1"/>
    </source>
</evidence>
<dbReference type="GO" id="GO:0016491">
    <property type="term" value="F:oxidoreductase activity"/>
    <property type="evidence" value="ECO:0007669"/>
    <property type="project" value="UniProtKB-KW"/>
</dbReference>
<protein>
    <submittedName>
        <fullName evidence="5">Gfo/Idh/MocA family oxidoreductase</fullName>
    </submittedName>
</protein>
<proteinExistence type="inferred from homology"/>
<dbReference type="PANTHER" id="PTHR43708">
    <property type="entry name" value="CONSERVED EXPRESSED OXIDOREDUCTASE (EUROFUNG)"/>
    <property type="match status" value="1"/>
</dbReference>
<sequence length="355" mass="37478">MATEITPLKLGVVGYSVGGRFFHAPFVEAAEGVELAGVVTRSEARRKELAEDYPGVPVFDSLTDMLAAGVVEAVTITTPPATHRELALEAIAAGVHVLMDKPFMPTAEVAREVAQAAQDAGVVLAPFHNRRTDADVRTLAGVMEAGRLGPIWRVHSRFDLDEAHGVEGGENGGLLRDLGSHVVDQVVGLLGPVTHVLGHLDHADIPDVGRGGGLTDVSFHLTLTHASGAMSTVESTKTVHLAQRELLAYGEAGSYQSLSRDVQAQDVFAGLRPAADPEGWGYDSPENAGWLRTADGEERVPSAQGRYHDMYTAFAQAVAGTGAPVVTVEEAIHVLAILDAARVSAAEKRLVAVEQ</sequence>
<evidence type="ECO:0000259" key="3">
    <source>
        <dbReference type="Pfam" id="PF01408"/>
    </source>
</evidence>
<dbReference type="RefSeq" id="WP_250827519.1">
    <property type="nucleotide sequence ID" value="NZ_JAMOIL010000013.1"/>
</dbReference>
<organism evidence="5 6">
    <name type="scientific">Nocardioides bruguierae</name>
    <dbReference type="NCBI Taxonomy" id="2945102"/>
    <lineage>
        <taxon>Bacteria</taxon>
        <taxon>Bacillati</taxon>
        <taxon>Actinomycetota</taxon>
        <taxon>Actinomycetes</taxon>
        <taxon>Propionibacteriales</taxon>
        <taxon>Nocardioidaceae</taxon>
        <taxon>Nocardioides</taxon>
    </lineage>
</organism>
<dbReference type="EMBL" id="JAMOIL010000013">
    <property type="protein sequence ID" value="MCM0621025.1"/>
    <property type="molecule type" value="Genomic_DNA"/>
</dbReference>
<dbReference type="PANTHER" id="PTHR43708:SF5">
    <property type="entry name" value="CONSERVED EXPRESSED OXIDOREDUCTASE (EUROFUNG)-RELATED"/>
    <property type="match status" value="1"/>
</dbReference>
<gene>
    <name evidence="5" type="ORF">M8330_12065</name>
</gene>
<dbReference type="Proteomes" id="UP001139485">
    <property type="component" value="Unassembled WGS sequence"/>
</dbReference>
<feature type="domain" description="Gfo/Idh/MocA-like oxidoreductase C-terminal" evidence="4">
    <location>
        <begin position="144"/>
        <end position="352"/>
    </location>
</feature>
<evidence type="ECO:0000256" key="2">
    <source>
        <dbReference type="ARBA" id="ARBA00023002"/>
    </source>
</evidence>
<keyword evidence="6" id="KW-1185">Reference proteome</keyword>
<reference evidence="5" key="1">
    <citation type="submission" date="2022-05" db="EMBL/GenBank/DDBJ databases">
        <authorList>
            <person name="Tuo L."/>
        </authorList>
    </citation>
    <scope>NUCLEOTIDE SEQUENCE</scope>
    <source>
        <strain evidence="5">BSK12Z-4</strain>
    </source>
</reference>
<dbReference type="InterPro" id="IPR000683">
    <property type="entry name" value="Gfo/Idh/MocA-like_OxRdtase_N"/>
</dbReference>
<dbReference type="AlphaFoldDB" id="A0A9X2IGQ5"/>
<dbReference type="InterPro" id="IPR036291">
    <property type="entry name" value="NAD(P)-bd_dom_sf"/>
</dbReference>
<comment type="caution">
    <text evidence="5">The sequence shown here is derived from an EMBL/GenBank/DDBJ whole genome shotgun (WGS) entry which is preliminary data.</text>
</comment>
<dbReference type="SUPFAM" id="SSF55347">
    <property type="entry name" value="Glyceraldehyde-3-phosphate dehydrogenase-like, C-terminal domain"/>
    <property type="match status" value="1"/>
</dbReference>
<dbReference type="Pfam" id="PF01408">
    <property type="entry name" value="GFO_IDH_MocA"/>
    <property type="match status" value="1"/>
</dbReference>
<keyword evidence="2" id="KW-0560">Oxidoreductase</keyword>
<evidence type="ECO:0000256" key="1">
    <source>
        <dbReference type="ARBA" id="ARBA00010928"/>
    </source>
</evidence>
<dbReference type="SUPFAM" id="SSF51735">
    <property type="entry name" value="NAD(P)-binding Rossmann-fold domains"/>
    <property type="match status" value="1"/>
</dbReference>
<evidence type="ECO:0000313" key="6">
    <source>
        <dbReference type="Proteomes" id="UP001139485"/>
    </source>
</evidence>
<comment type="similarity">
    <text evidence="1">Belongs to the Gfo/Idh/MocA family.</text>
</comment>
<dbReference type="Gene3D" id="3.30.360.10">
    <property type="entry name" value="Dihydrodipicolinate Reductase, domain 2"/>
    <property type="match status" value="1"/>
</dbReference>
<evidence type="ECO:0000259" key="4">
    <source>
        <dbReference type="Pfam" id="PF02894"/>
    </source>
</evidence>
<dbReference type="InterPro" id="IPR051317">
    <property type="entry name" value="Gfo/Idh/MocA_oxidoreduct"/>
</dbReference>
<dbReference type="InterPro" id="IPR004104">
    <property type="entry name" value="Gfo/Idh/MocA-like_OxRdtase_C"/>
</dbReference>
<dbReference type="GO" id="GO:0000166">
    <property type="term" value="F:nucleotide binding"/>
    <property type="evidence" value="ECO:0007669"/>
    <property type="project" value="InterPro"/>
</dbReference>
<feature type="domain" description="Gfo/Idh/MocA-like oxidoreductase N-terminal" evidence="3">
    <location>
        <begin position="9"/>
        <end position="126"/>
    </location>
</feature>
<name>A0A9X2IGQ5_9ACTN</name>
<dbReference type="Pfam" id="PF02894">
    <property type="entry name" value="GFO_IDH_MocA_C"/>
    <property type="match status" value="1"/>
</dbReference>
<dbReference type="Gene3D" id="3.40.50.720">
    <property type="entry name" value="NAD(P)-binding Rossmann-like Domain"/>
    <property type="match status" value="1"/>
</dbReference>
<accession>A0A9X2IGQ5</accession>